<feature type="domain" description="CBM21" evidence="7">
    <location>
        <begin position="127"/>
        <end position="235"/>
    </location>
</feature>
<evidence type="ECO:0000256" key="6">
    <source>
        <dbReference type="SAM" id="MobiDB-lite"/>
    </source>
</evidence>
<feature type="compositionally biased region" description="Polar residues" evidence="6">
    <location>
        <begin position="295"/>
        <end position="314"/>
    </location>
</feature>
<feature type="compositionally biased region" description="Basic and acidic residues" evidence="6">
    <location>
        <begin position="879"/>
        <end position="896"/>
    </location>
</feature>
<feature type="region of interest" description="Disordered" evidence="6">
    <location>
        <begin position="1716"/>
        <end position="1749"/>
    </location>
</feature>
<feature type="region of interest" description="Disordered" evidence="6">
    <location>
        <begin position="787"/>
        <end position="818"/>
    </location>
</feature>
<dbReference type="InterPro" id="IPR038175">
    <property type="entry name" value="CBM21_dom_sf"/>
</dbReference>
<feature type="region of interest" description="Disordered" evidence="6">
    <location>
        <begin position="1076"/>
        <end position="1157"/>
    </location>
</feature>
<feature type="region of interest" description="Disordered" evidence="6">
    <location>
        <begin position="295"/>
        <end position="389"/>
    </location>
</feature>
<feature type="region of interest" description="Disordered" evidence="6">
    <location>
        <begin position="1180"/>
        <end position="1225"/>
    </location>
</feature>
<feature type="compositionally biased region" description="Polar residues" evidence="6">
    <location>
        <begin position="686"/>
        <end position="721"/>
    </location>
</feature>
<evidence type="ECO:0000256" key="2">
    <source>
        <dbReference type="ARBA" id="ARBA00022679"/>
    </source>
</evidence>
<evidence type="ECO:0000256" key="5">
    <source>
        <dbReference type="SAM" id="Coils"/>
    </source>
</evidence>
<dbReference type="PROSITE" id="PS51159">
    <property type="entry name" value="CBM21"/>
    <property type="match status" value="1"/>
</dbReference>
<feature type="region of interest" description="Disordered" evidence="6">
    <location>
        <begin position="502"/>
        <end position="578"/>
    </location>
</feature>
<dbReference type="InterPro" id="IPR005036">
    <property type="entry name" value="CBM21_dom"/>
</dbReference>
<feature type="region of interest" description="Disordered" evidence="6">
    <location>
        <begin position="681"/>
        <end position="742"/>
    </location>
</feature>
<evidence type="ECO:0000256" key="3">
    <source>
        <dbReference type="ARBA" id="ARBA00022691"/>
    </source>
</evidence>
<dbReference type="PANTHER" id="PTHR21008">
    <property type="entry name" value="S-ADENOSYLMETHIONINE SENSOR UPSTREAM OF MTORC1-RELATED"/>
    <property type="match status" value="1"/>
</dbReference>
<dbReference type="HAMAP" id="MF_03044">
    <property type="entry name" value="BMT2"/>
    <property type="match status" value="1"/>
</dbReference>
<keyword evidence="2 4" id="KW-0808">Transferase</keyword>
<feature type="region of interest" description="Disordered" evidence="6">
    <location>
        <begin position="403"/>
        <end position="482"/>
    </location>
</feature>
<keyword evidence="1 4" id="KW-0489">Methyltransferase</keyword>
<feature type="compositionally biased region" description="Basic and acidic residues" evidence="6">
    <location>
        <begin position="618"/>
        <end position="628"/>
    </location>
</feature>
<evidence type="ECO:0000313" key="9">
    <source>
        <dbReference type="Proteomes" id="UP000438429"/>
    </source>
</evidence>
<proteinExistence type="inferred from homology"/>
<dbReference type="Gene3D" id="2.60.40.2440">
    <property type="entry name" value="Carbohydrate binding type-21 domain"/>
    <property type="match status" value="1"/>
</dbReference>
<comment type="function">
    <text evidence="4">S-adenosyl-L-methionine-binding protein that acts as an inhibitor of mTORC1 signaling via interaction with the GATOR1 and KICSTOR complexes. Acts as a sensor of S-adenosyl-L-methionine to signal methionine sufficiency to mTORC1: in presence of methionine, binds S-adenosyl-L-methionine, leading to disrupt interaction with the GATOR1 and KICSTOR complexes and promote mTORC1 signaling. Upon methionine starvation, S-adenosyl-L-methionine levels are reduced, thereby promoting the association with GATOR1 and KICSTOR, leading to inhibit mTORC1 signaling. Probably also acts as a S-adenosyl-L-methionine-dependent methyltransferase.</text>
</comment>
<feature type="binding site" evidence="4">
    <location>
        <position position="1515"/>
    </location>
    <ligand>
        <name>S-adenosyl-L-methionine</name>
        <dbReference type="ChEBI" id="CHEBI:59789"/>
    </ligand>
</feature>
<dbReference type="EMBL" id="VEVO01000006">
    <property type="protein sequence ID" value="KAF0040585.1"/>
    <property type="molecule type" value="Genomic_DNA"/>
</dbReference>
<feature type="compositionally biased region" description="Polar residues" evidence="6">
    <location>
        <begin position="629"/>
        <end position="643"/>
    </location>
</feature>
<feature type="region of interest" description="Disordered" evidence="6">
    <location>
        <begin position="613"/>
        <end position="651"/>
    </location>
</feature>
<keyword evidence="3 4" id="KW-0949">S-adenosyl-L-methionine</keyword>
<feature type="compositionally biased region" description="Basic residues" evidence="6">
    <location>
        <begin position="320"/>
        <end position="333"/>
    </location>
</feature>
<dbReference type="GO" id="GO:0032259">
    <property type="term" value="P:methylation"/>
    <property type="evidence" value="ECO:0007669"/>
    <property type="project" value="UniProtKB-KW"/>
</dbReference>
<name>A0A6A4T619_SCOMX</name>
<evidence type="ECO:0000256" key="1">
    <source>
        <dbReference type="ARBA" id="ARBA00022603"/>
    </source>
</evidence>
<feature type="region of interest" description="Disordered" evidence="6">
    <location>
        <begin position="879"/>
        <end position="931"/>
    </location>
</feature>
<feature type="binding site" evidence="4">
    <location>
        <position position="1533"/>
    </location>
    <ligand>
        <name>S-adenosyl-L-methionine</name>
        <dbReference type="ChEBI" id="CHEBI:59789"/>
    </ligand>
</feature>
<feature type="compositionally biased region" description="Polar residues" evidence="6">
    <location>
        <begin position="1124"/>
        <end position="1139"/>
    </location>
</feature>
<dbReference type="Proteomes" id="UP000438429">
    <property type="component" value="Unassembled WGS sequence"/>
</dbReference>
<feature type="compositionally biased region" description="Basic and acidic residues" evidence="6">
    <location>
        <begin position="787"/>
        <end position="810"/>
    </location>
</feature>
<evidence type="ECO:0000259" key="7">
    <source>
        <dbReference type="PROSITE" id="PS51159"/>
    </source>
</evidence>
<protein>
    <recommendedName>
        <fullName evidence="4">S-adenosylmethionine sensor upstream of mTORC1</fullName>
    </recommendedName>
    <alternativeName>
        <fullName evidence="4">Probable methyltransferase BMT2 homolog</fullName>
        <ecNumber evidence="4">2.1.1.-</ecNumber>
    </alternativeName>
</protein>
<organism evidence="8 9">
    <name type="scientific">Scophthalmus maximus</name>
    <name type="common">Turbot</name>
    <name type="synonym">Psetta maxima</name>
    <dbReference type="NCBI Taxonomy" id="52904"/>
    <lineage>
        <taxon>Eukaryota</taxon>
        <taxon>Metazoa</taxon>
        <taxon>Chordata</taxon>
        <taxon>Craniata</taxon>
        <taxon>Vertebrata</taxon>
        <taxon>Euteleostomi</taxon>
        <taxon>Actinopterygii</taxon>
        <taxon>Neopterygii</taxon>
        <taxon>Teleostei</taxon>
        <taxon>Neoteleostei</taxon>
        <taxon>Acanthomorphata</taxon>
        <taxon>Carangaria</taxon>
        <taxon>Pleuronectiformes</taxon>
        <taxon>Pleuronectoidei</taxon>
        <taxon>Scophthalmidae</taxon>
        <taxon>Scophthalmus</taxon>
    </lineage>
</organism>
<comment type="subunit">
    <text evidence="4">Interacts with the GATOR1 complex; interaction is disrupted when BMT2/SAMTOR binds S-adenosyl-L-methionine. Interacts with the KICSTOR complex; interaction is disrupted when BMT2/SAMTOR binds S-adenosyl-L-methionine.</text>
</comment>
<accession>A0A6A4T619</accession>
<gene>
    <name evidence="4" type="primary">BMT2</name>
    <name evidence="4" type="synonym">SAMTOR</name>
    <name evidence="8" type="ORF">F2P81_006483</name>
</gene>
<feature type="compositionally biased region" description="Basic and acidic residues" evidence="6">
    <location>
        <begin position="414"/>
        <end position="424"/>
    </location>
</feature>
<dbReference type="PANTHER" id="PTHR21008:SF0">
    <property type="entry name" value="S-ADENOSYLMETHIONINE SENSOR UPSTREAM OF MTORC1"/>
    <property type="match status" value="1"/>
</dbReference>
<evidence type="ECO:0000256" key="4">
    <source>
        <dbReference type="HAMAP-Rule" id="MF_03044"/>
    </source>
</evidence>
<comment type="similarity">
    <text evidence="4">Belongs to the BMT2 family.</text>
</comment>
<feature type="compositionally biased region" description="Polar residues" evidence="6">
    <location>
        <begin position="506"/>
        <end position="523"/>
    </location>
</feature>
<reference evidence="8 9" key="1">
    <citation type="submission" date="2019-06" db="EMBL/GenBank/DDBJ databases">
        <title>Draft genomes of female and male turbot (Scophthalmus maximus).</title>
        <authorList>
            <person name="Xu H."/>
            <person name="Xu X.-W."/>
            <person name="Shao C."/>
            <person name="Chen S."/>
        </authorList>
    </citation>
    <scope>NUCLEOTIDE SEQUENCE [LARGE SCALE GENOMIC DNA]</scope>
    <source>
        <strain evidence="8">Ysfricsl-2016a</strain>
        <tissue evidence="8">Blood</tissue>
    </source>
</reference>
<evidence type="ECO:0000313" key="8">
    <source>
        <dbReference type="EMBL" id="KAF0040585.1"/>
    </source>
</evidence>
<feature type="compositionally biased region" description="Basic and acidic residues" evidence="6">
    <location>
        <begin position="438"/>
        <end position="447"/>
    </location>
</feature>
<keyword evidence="5" id="KW-0175">Coiled coil</keyword>
<comment type="caution">
    <text evidence="8">The sequence shown here is derived from an EMBL/GenBank/DDBJ whole genome shotgun (WGS) entry which is preliminary data.</text>
</comment>
<dbReference type="CDD" id="cd22255">
    <property type="entry name" value="PBD_PPP1R3A"/>
    <property type="match status" value="1"/>
</dbReference>
<feature type="coiled-coil region" evidence="5">
    <location>
        <begin position="965"/>
        <end position="994"/>
    </location>
</feature>
<dbReference type="GO" id="GO:1904262">
    <property type="term" value="P:negative regulation of TORC1 signaling"/>
    <property type="evidence" value="ECO:0007669"/>
    <property type="project" value="TreeGrafter"/>
</dbReference>
<dbReference type="InterPro" id="IPR021867">
    <property type="entry name" value="Bmt2/SAMTOR"/>
</dbReference>
<dbReference type="FunFam" id="3.40.50.150:FF:000089">
    <property type="entry name" value="S-adenosylmethionine sensor upstream of mTORC1"/>
    <property type="match status" value="1"/>
</dbReference>
<dbReference type="EC" id="2.1.1.-" evidence="4"/>
<sequence length="1749" mass="191976">MESMGEPRLSEACNLLEVPGLSSLDVDSDEGEVVVGIRPKLSPLPRRRSSVDDEDCGPEPAHCGSRRVSFADAKGLTLVQVKEFDARDVPKLPGYDSSEGEGKETVDYSLSPLTFSLPLSTEELFVKVRDQKLELETVELLPGTTILKGVIRVLNVSFNKAVYVRTSLDTWCSHFDLLAEYIPGSSDGLMDAFSFKLTLVPPFGERGARVDFCLRYETPAGTFWANNDDRNYVLFCHQIAKDKPQTENVNRKSCLKTVSQTFSSVENTSAVEASSQENIQAVVSKNGEEVKTTKAMQISDGQSGTSQKCGQKSQAENRRYSTRRSGRKAARMARVRDVFAQRGSDTGRSGSPPEAKQAAPEEMEKHSGEPPLSKGRSESERSQVVSESLVGCSKSLHDVLHDASPANDIASNGEPDKCAGKDLADSATVPGGESATDTPDKECKNTDKSVCGAEGGSQKQRKSCKSTSNTAAGPDDSLISGAISESLGGTVVAPLYRQMFGREGSESQSAGDWANPTLNSGDLTHTEGRESGCSVPTDVRGADDDVRGNVISTPESDHECSDATPNSPPAEGGRTSASATAGDVLVCAETLQDQVETIHLDQRCSATSEVPKTLFGDTDLRPRAENISHPDSLSAQTPAQSSHQRGEAQEDDLACDLHNGSTAESAQRAQLPERVCSQIKTDTDDTAPQTGAQEVTASGGTSSLPAQPSRSVCDETGQQTGAGEENVECVNGSSEEDGENITVLTTRPPPGVDTLLEPLNLNQIHQPAPKETVNIFISRGEIADGRTGNVEERNKLTNSSHDDETKHSAETEVSDEDDEWMTKAMGRENLLGDDDLSAEVKDADTLKDGPMSVVFQQERLISDTAEAKDWEMMVEEEERKILKDQDESEAIRLKEDTETEQGGQSEEAGTETALENRNPTERGKAKTQGELFEELTAAGENGTEAGDTVDRVGEEEIWEVVVGIYREKELEYVKTEEEEEDKEIEEKREEKKVNVGRTNVQEEEEIGGEEEMDIYLDNGDVVMLGDQEMPREENLEEENPDYKEEIVVDEAEDSESMTIEDGEDEVPCFEERIDITQNKVEDGLSAPMNSVKDKRGNEQRGNAHTPTEIDLCEVENLAPDRSQAETVVSSAAQGDSCISTGEPESDPTGHDCASAESDSDDEVALYMHCLRAVQAGARATKGRNKDAGFSAGKRPSASRGKLLPPPMPSISESLDEEPHLSCPQDNHEEMNIADVQPAAAAPSLSSGEESVRRHVPRFSCSNIAKTLLYTTLVAVFLIVAYHYDFLACFGLYLISCALGLGYFSRPVIGRRAVSCAPCLSASTNHIACCWPVHRFAGRVAALKGGSERRRQLRRCAAMDPRDNVETGETEDHPEPFYVPIPEEAPHKKEQEKLSGVVKSVHRKLRRKYREVGDFDKIWREHCEDEQTLSEYALAMKNLADNHWTKTCEGEGRIEWCRSVCQEYFLDGGMKRMLEKDEKSATLAMGLTAASVSAQPYSTIPSSISQRGKMRLLDVGSCFNPFLKFDEFLTVGIDIVPAVESVYKCDFLNLQLQQPLQLADDAVQAFLRQLHNPIDALPAQLFHVVVFSLLLSYFPSPYQRWICCKKAHELLELHGLLLIITPDSSHQNRHALMMRSWRVAVESLGFKRYKYIKYSHMHLIAFRKASLATTSDLVSRNYPEMLYIPQDFHANEEEDCADVPVQVRSEFEDDQLAWGFTELPDTPYDSDSGESQGSSVPGFHELEDPILLQS</sequence>
<dbReference type="GO" id="GO:0008168">
    <property type="term" value="F:methyltransferase activity"/>
    <property type="evidence" value="ECO:0007669"/>
    <property type="project" value="UniProtKB-UniRule"/>
</dbReference>
<dbReference type="Pfam" id="PF03370">
    <property type="entry name" value="CBM_21"/>
    <property type="match status" value="1"/>
</dbReference>